<proteinExistence type="predicted"/>
<organism evidence="2">
    <name type="scientific">marine sediment metagenome</name>
    <dbReference type="NCBI Taxonomy" id="412755"/>
    <lineage>
        <taxon>unclassified sequences</taxon>
        <taxon>metagenomes</taxon>
        <taxon>ecological metagenomes</taxon>
    </lineage>
</organism>
<dbReference type="EMBL" id="BARV01018889">
    <property type="protein sequence ID" value="GAI24811.1"/>
    <property type="molecule type" value="Genomic_DNA"/>
</dbReference>
<evidence type="ECO:0000259" key="1">
    <source>
        <dbReference type="Pfam" id="PF07603"/>
    </source>
</evidence>
<dbReference type="InterPro" id="IPR011460">
    <property type="entry name" value="Lcl_C"/>
</dbReference>
<feature type="domain" description="Lcl C-terminal" evidence="1">
    <location>
        <begin position="58"/>
        <end position="144"/>
    </location>
</feature>
<dbReference type="PANTHER" id="PTHR35812">
    <property type="entry name" value="LIPOPROTEIN"/>
    <property type="match status" value="1"/>
</dbReference>
<comment type="caution">
    <text evidence="2">The sequence shown here is derived from an EMBL/GenBank/DDBJ whole genome shotgun (WGS) entry which is preliminary data.</text>
</comment>
<dbReference type="AlphaFoldDB" id="X1N3G5"/>
<accession>X1N3G5</accession>
<dbReference type="Pfam" id="PF07603">
    <property type="entry name" value="Lcl_C"/>
    <property type="match status" value="1"/>
</dbReference>
<gene>
    <name evidence="2" type="ORF">S06H3_31857</name>
</gene>
<name>X1N3G5_9ZZZZ</name>
<protein>
    <recommendedName>
        <fullName evidence="1">Lcl C-terminal domain-containing protein</fullName>
    </recommendedName>
</protein>
<reference evidence="2" key="1">
    <citation type="journal article" date="2014" name="Front. Microbiol.">
        <title>High frequency of phylogenetically diverse reductive dehalogenase-homologous genes in deep subseafloor sedimentary metagenomes.</title>
        <authorList>
            <person name="Kawai M."/>
            <person name="Futagami T."/>
            <person name="Toyoda A."/>
            <person name="Takaki Y."/>
            <person name="Nishi S."/>
            <person name="Hori S."/>
            <person name="Arai W."/>
            <person name="Tsubouchi T."/>
            <person name="Morono Y."/>
            <person name="Uchiyama I."/>
            <person name="Ito T."/>
            <person name="Fujiyama A."/>
            <person name="Inagaki F."/>
            <person name="Takami H."/>
        </authorList>
    </citation>
    <scope>NUCLEOTIDE SEQUENCE</scope>
    <source>
        <strain evidence="2">Expedition CK06-06</strain>
    </source>
</reference>
<evidence type="ECO:0000313" key="2">
    <source>
        <dbReference type="EMBL" id="GAI24811.1"/>
    </source>
</evidence>
<feature type="non-terminal residue" evidence="2">
    <location>
        <position position="148"/>
    </location>
</feature>
<sequence>MLMKASQIILSRGLPKTGQIEIYDSVDDGFYQAGWWKGEKEAPYKTRFIISGEGLNRVTIDRATGLMWAADGNGNGCYDGNDLNWAYAIGKPSLFTLAGFTDWRCPNINELFSIVDFTQDNPAIDQEFFPNTVVDIYWTSTTCDSVPA</sequence>
<dbReference type="PANTHER" id="PTHR35812:SF1">
    <property type="entry name" value="LIPOPROTEIN"/>
    <property type="match status" value="1"/>
</dbReference>